<keyword evidence="5" id="KW-1185">Reference proteome</keyword>
<sequence>MDDEFGNKLKALRQAEGWSQDQLARELNVSRQAVYKWESNRGYPDIKNLIRISDIFGVTIDDMIKSDKKLQNKISIDEDEKYAQVTDPGFYIGLLLVVLGLFLFDGSLSVTFMILGMMSIAFFTDFMKSLYSFFK</sequence>
<gene>
    <name evidence="4" type="ORF">GQ671_10290</name>
</gene>
<organism evidence="4 5">
    <name type="scientific">Salinicoccus hispanicus</name>
    <dbReference type="NCBI Taxonomy" id="157225"/>
    <lineage>
        <taxon>Bacteria</taxon>
        <taxon>Bacillati</taxon>
        <taxon>Bacillota</taxon>
        <taxon>Bacilli</taxon>
        <taxon>Bacillales</taxon>
        <taxon>Staphylococcaceae</taxon>
        <taxon>Salinicoccus</taxon>
    </lineage>
</organism>
<feature type="domain" description="HTH cro/C1-type" evidence="3">
    <location>
        <begin position="9"/>
        <end position="63"/>
    </location>
</feature>
<dbReference type="CDD" id="cd00093">
    <property type="entry name" value="HTH_XRE"/>
    <property type="match status" value="1"/>
</dbReference>
<evidence type="ECO:0000256" key="2">
    <source>
        <dbReference type="SAM" id="Phobius"/>
    </source>
</evidence>
<dbReference type="GO" id="GO:0003677">
    <property type="term" value="F:DNA binding"/>
    <property type="evidence" value="ECO:0007669"/>
    <property type="project" value="UniProtKB-KW"/>
</dbReference>
<evidence type="ECO:0000256" key="1">
    <source>
        <dbReference type="ARBA" id="ARBA00023125"/>
    </source>
</evidence>
<dbReference type="Proteomes" id="UP000436284">
    <property type="component" value="Unassembled WGS sequence"/>
</dbReference>
<evidence type="ECO:0000259" key="3">
    <source>
        <dbReference type="PROSITE" id="PS50943"/>
    </source>
</evidence>
<evidence type="ECO:0000313" key="4">
    <source>
        <dbReference type="EMBL" id="MXQ51651.1"/>
    </source>
</evidence>
<dbReference type="PANTHER" id="PTHR46558">
    <property type="entry name" value="TRACRIPTIONAL REGULATORY PROTEIN-RELATED-RELATED"/>
    <property type="match status" value="1"/>
</dbReference>
<comment type="caution">
    <text evidence="4">The sequence shown here is derived from an EMBL/GenBank/DDBJ whole genome shotgun (WGS) entry which is preliminary data.</text>
</comment>
<dbReference type="PROSITE" id="PS50943">
    <property type="entry name" value="HTH_CROC1"/>
    <property type="match status" value="1"/>
</dbReference>
<feature type="transmembrane region" description="Helical" evidence="2">
    <location>
        <begin position="90"/>
        <end position="123"/>
    </location>
</feature>
<dbReference type="PANTHER" id="PTHR46558:SF15">
    <property type="entry name" value="HELIX-TURN-HELIX DOMAIN PROTEIN"/>
    <property type="match status" value="1"/>
</dbReference>
<dbReference type="SUPFAM" id="SSF47413">
    <property type="entry name" value="lambda repressor-like DNA-binding domains"/>
    <property type="match status" value="1"/>
</dbReference>
<dbReference type="OrthoDB" id="9812495at2"/>
<dbReference type="SMART" id="SM00530">
    <property type="entry name" value="HTH_XRE"/>
    <property type="match status" value="1"/>
</dbReference>
<dbReference type="EMBL" id="WUUK01000004">
    <property type="protein sequence ID" value="MXQ51651.1"/>
    <property type="molecule type" value="Genomic_DNA"/>
</dbReference>
<accession>A0A6N8U5S2</accession>
<keyword evidence="2" id="KW-0812">Transmembrane</keyword>
<keyword evidence="2" id="KW-0472">Membrane</keyword>
<dbReference type="InterPro" id="IPR001387">
    <property type="entry name" value="Cro/C1-type_HTH"/>
</dbReference>
<keyword evidence="2" id="KW-1133">Transmembrane helix</keyword>
<dbReference type="Pfam" id="PF01381">
    <property type="entry name" value="HTH_3"/>
    <property type="match status" value="1"/>
</dbReference>
<dbReference type="InterPro" id="IPR010982">
    <property type="entry name" value="Lambda_DNA-bd_dom_sf"/>
</dbReference>
<proteinExistence type="predicted"/>
<reference evidence="4 5" key="1">
    <citation type="submission" date="2019-12" db="EMBL/GenBank/DDBJ databases">
        <title>Salinicoccus cyprini sp. nov., isolated from gastro-intestinal tract of mirror carp, Cyprinus carpio var. specularis, collected from Gobind Sagar Reservoir, Himachal Pradesh, India.</title>
        <authorList>
            <person name="Talwar C."/>
            <person name="Singh A.K."/>
            <person name="Lal R."/>
            <person name="Negi R.K."/>
        </authorList>
    </citation>
    <scope>NUCLEOTIDE SEQUENCE [LARGE SCALE GENOMIC DNA]</scope>
    <source>
        <strain evidence="4 5">J-82</strain>
    </source>
</reference>
<dbReference type="AlphaFoldDB" id="A0A6N8U5S2"/>
<dbReference type="RefSeq" id="WP_160656633.1">
    <property type="nucleotide sequence ID" value="NZ_JBHRWU010000001.1"/>
</dbReference>
<protein>
    <submittedName>
        <fullName evidence="4">Helix-turn-helix domain-containing protein</fullName>
    </submittedName>
</protein>
<evidence type="ECO:0000313" key="5">
    <source>
        <dbReference type="Proteomes" id="UP000436284"/>
    </source>
</evidence>
<keyword evidence="1" id="KW-0238">DNA-binding</keyword>
<dbReference type="Gene3D" id="1.10.260.40">
    <property type="entry name" value="lambda repressor-like DNA-binding domains"/>
    <property type="match status" value="1"/>
</dbReference>
<name>A0A6N8U5S2_9STAP</name>